<gene>
    <name evidence="1" type="ORF">S01H4_25634</name>
</gene>
<protein>
    <submittedName>
        <fullName evidence="1">Uncharacterized protein</fullName>
    </submittedName>
</protein>
<feature type="non-terminal residue" evidence="1">
    <location>
        <position position="278"/>
    </location>
</feature>
<sequence length="278" mass="31548">ELRKPPNLTSGGTTFDIKTLTSDFLVRPEFDIPTNGTGELYVHVSVEFGYTYIDGIGDQITERNVIPSQDLSVFNGYNYYMDGINFVPNAHLGTTPPSDYQNRVLTDGGTVESRTCIPSALLGENNDGFWMTDKPTTMCVPKWTNMGMYAWNDSQTGFVTNVCLKVNGQLQFCADLKSNQSKIYYVACGTAQIRNNGWIPDGEELEYYEIYGADDSLNPVTRIYTFYAECNQYPCKYGFQNLQFMNRYGVWDNLICYGARHDMIDIDRQEILHSPLEI</sequence>
<feature type="non-terminal residue" evidence="1">
    <location>
        <position position="1"/>
    </location>
</feature>
<comment type="caution">
    <text evidence="1">The sequence shown here is derived from an EMBL/GenBank/DDBJ whole genome shotgun (WGS) entry which is preliminary data.</text>
</comment>
<dbReference type="EMBL" id="BART01012224">
    <property type="protein sequence ID" value="GAG78400.1"/>
    <property type="molecule type" value="Genomic_DNA"/>
</dbReference>
<accession>X1A825</accession>
<name>X1A825_9ZZZZ</name>
<evidence type="ECO:0000313" key="1">
    <source>
        <dbReference type="EMBL" id="GAG78400.1"/>
    </source>
</evidence>
<dbReference type="AlphaFoldDB" id="X1A825"/>
<proteinExistence type="predicted"/>
<reference evidence="1" key="1">
    <citation type="journal article" date="2014" name="Front. Microbiol.">
        <title>High frequency of phylogenetically diverse reductive dehalogenase-homologous genes in deep subseafloor sedimentary metagenomes.</title>
        <authorList>
            <person name="Kawai M."/>
            <person name="Futagami T."/>
            <person name="Toyoda A."/>
            <person name="Takaki Y."/>
            <person name="Nishi S."/>
            <person name="Hori S."/>
            <person name="Arai W."/>
            <person name="Tsubouchi T."/>
            <person name="Morono Y."/>
            <person name="Uchiyama I."/>
            <person name="Ito T."/>
            <person name="Fujiyama A."/>
            <person name="Inagaki F."/>
            <person name="Takami H."/>
        </authorList>
    </citation>
    <scope>NUCLEOTIDE SEQUENCE</scope>
    <source>
        <strain evidence="1">Expedition CK06-06</strain>
    </source>
</reference>
<organism evidence="1">
    <name type="scientific">marine sediment metagenome</name>
    <dbReference type="NCBI Taxonomy" id="412755"/>
    <lineage>
        <taxon>unclassified sequences</taxon>
        <taxon>metagenomes</taxon>
        <taxon>ecological metagenomes</taxon>
    </lineage>
</organism>